<dbReference type="Pfam" id="PF07811">
    <property type="entry name" value="TadE"/>
    <property type="match status" value="1"/>
</dbReference>
<dbReference type="InterPro" id="IPR012495">
    <property type="entry name" value="TadE-like_dom"/>
</dbReference>
<proteinExistence type="predicted"/>
<keyword evidence="4" id="KW-1185">Reference proteome</keyword>
<sequence length="173" mass="18269">MLGEKAFLACRKGAAAAEMALLLPLMVLILLGMFEGGYYMYSQHLATKGVRDGARFAARQSFTKYNCATAATPPALTDVSDTALVADVQNITRSGRPDGTAQPYLPGWAASDVTVQYNCDSATSTGMYRSVAGGAPRVQVTANVAYVPLFGMLGFDTSNIRLRAEAQAAVMGI</sequence>
<evidence type="ECO:0000313" key="3">
    <source>
        <dbReference type="EMBL" id="MXO62257.1"/>
    </source>
</evidence>
<reference evidence="3 4" key="1">
    <citation type="submission" date="2019-12" db="EMBL/GenBank/DDBJ databases">
        <title>Genomic-based taxomic classification of the family Erythrobacteraceae.</title>
        <authorList>
            <person name="Xu L."/>
        </authorList>
    </citation>
    <scope>NUCLEOTIDE SEQUENCE [LARGE SCALE GENOMIC DNA]</scope>
    <source>
        <strain evidence="3 4">MCCC 1A09965</strain>
    </source>
</reference>
<dbReference type="AlphaFoldDB" id="A0A844YE77"/>
<gene>
    <name evidence="3" type="ORF">GRI48_04445</name>
</gene>
<dbReference type="RefSeq" id="WP_160671978.1">
    <property type="nucleotide sequence ID" value="NZ_WTYN01000001.1"/>
</dbReference>
<protein>
    <submittedName>
        <fullName evidence="3">Pilus assembly protein TadE</fullName>
    </submittedName>
</protein>
<accession>A0A844YE77</accession>
<evidence type="ECO:0000313" key="4">
    <source>
        <dbReference type="Proteomes" id="UP000445582"/>
    </source>
</evidence>
<evidence type="ECO:0000256" key="1">
    <source>
        <dbReference type="SAM" id="Phobius"/>
    </source>
</evidence>
<keyword evidence="1" id="KW-0812">Transmembrane</keyword>
<comment type="caution">
    <text evidence="3">The sequence shown here is derived from an EMBL/GenBank/DDBJ whole genome shotgun (WGS) entry which is preliminary data.</text>
</comment>
<keyword evidence="1" id="KW-0472">Membrane</keyword>
<dbReference type="EMBL" id="WTYN01000001">
    <property type="protein sequence ID" value="MXO62257.1"/>
    <property type="molecule type" value="Genomic_DNA"/>
</dbReference>
<dbReference type="OrthoDB" id="7449015at2"/>
<keyword evidence="1" id="KW-1133">Transmembrane helix</keyword>
<evidence type="ECO:0000259" key="2">
    <source>
        <dbReference type="Pfam" id="PF07811"/>
    </source>
</evidence>
<name>A0A844YE77_9SPHN</name>
<feature type="transmembrane region" description="Helical" evidence="1">
    <location>
        <begin position="21"/>
        <end position="41"/>
    </location>
</feature>
<feature type="domain" description="TadE-like" evidence="2">
    <location>
        <begin position="13"/>
        <end position="55"/>
    </location>
</feature>
<organism evidence="3 4">
    <name type="scientific">Qipengyuania oceanensis</name>
    <dbReference type="NCBI Taxonomy" id="1463597"/>
    <lineage>
        <taxon>Bacteria</taxon>
        <taxon>Pseudomonadati</taxon>
        <taxon>Pseudomonadota</taxon>
        <taxon>Alphaproteobacteria</taxon>
        <taxon>Sphingomonadales</taxon>
        <taxon>Erythrobacteraceae</taxon>
        <taxon>Qipengyuania</taxon>
    </lineage>
</organism>
<dbReference type="Proteomes" id="UP000445582">
    <property type="component" value="Unassembled WGS sequence"/>
</dbReference>